<gene>
    <name evidence="4" type="ORF">GCM10025791_29700</name>
</gene>
<evidence type="ECO:0000313" key="5">
    <source>
        <dbReference type="Proteomes" id="UP001409585"/>
    </source>
</evidence>
<dbReference type="PROSITE" id="PS00194">
    <property type="entry name" value="THIOREDOXIN_1"/>
    <property type="match status" value="1"/>
</dbReference>
<comment type="caution">
    <text evidence="4">The sequence shown here is derived from an EMBL/GenBank/DDBJ whole genome shotgun (WGS) entry which is preliminary data.</text>
</comment>
<organism evidence="4 5">
    <name type="scientific">Halioxenophilus aromaticivorans</name>
    <dbReference type="NCBI Taxonomy" id="1306992"/>
    <lineage>
        <taxon>Bacteria</taxon>
        <taxon>Pseudomonadati</taxon>
        <taxon>Pseudomonadota</taxon>
        <taxon>Gammaproteobacteria</taxon>
        <taxon>Alteromonadales</taxon>
        <taxon>Alteromonadaceae</taxon>
        <taxon>Halioxenophilus</taxon>
    </lineage>
</organism>
<sequence length="150" mass="17113">MNTLRRSLILLFALLPLSTAWAADMKKEAISHAEMASHKEPFTQARFEQLQQAGEVILIDIYASWCPTCAKQQAVLETYKKANPDKTFYTLVVDYDKQKPVVSALRAPRQSTLLLYKGSQQHWYSVAETRAEVITEQLDKTIAYDYPAKN</sequence>
<dbReference type="AlphaFoldDB" id="A0AAV3U4Y8"/>
<feature type="signal peptide" evidence="2">
    <location>
        <begin position="1"/>
        <end position="22"/>
    </location>
</feature>
<dbReference type="PROSITE" id="PS51352">
    <property type="entry name" value="THIOREDOXIN_2"/>
    <property type="match status" value="1"/>
</dbReference>
<dbReference type="EMBL" id="BAABLX010000027">
    <property type="protein sequence ID" value="GAA4947899.1"/>
    <property type="molecule type" value="Genomic_DNA"/>
</dbReference>
<dbReference type="SUPFAM" id="SSF52833">
    <property type="entry name" value="Thioredoxin-like"/>
    <property type="match status" value="1"/>
</dbReference>
<feature type="chain" id="PRO_5043898612" description="Thioredoxin domain-containing protein" evidence="2">
    <location>
        <begin position="23"/>
        <end position="150"/>
    </location>
</feature>
<keyword evidence="1" id="KW-0676">Redox-active center</keyword>
<dbReference type="GO" id="GO:0015036">
    <property type="term" value="F:disulfide oxidoreductase activity"/>
    <property type="evidence" value="ECO:0007669"/>
    <property type="project" value="UniProtKB-ARBA"/>
</dbReference>
<evidence type="ECO:0000259" key="3">
    <source>
        <dbReference type="PROSITE" id="PS51352"/>
    </source>
</evidence>
<reference evidence="5" key="1">
    <citation type="journal article" date="2019" name="Int. J. Syst. Evol. Microbiol.">
        <title>The Global Catalogue of Microorganisms (GCM) 10K type strain sequencing project: providing services to taxonomists for standard genome sequencing and annotation.</title>
        <authorList>
            <consortium name="The Broad Institute Genomics Platform"/>
            <consortium name="The Broad Institute Genome Sequencing Center for Infectious Disease"/>
            <person name="Wu L."/>
            <person name="Ma J."/>
        </authorList>
    </citation>
    <scope>NUCLEOTIDE SEQUENCE [LARGE SCALE GENOMIC DNA]</scope>
    <source>
        <strain evidence="5">JCM 19134</strain>
    </source>
</reference>
<accession>A0AAV3U4Y8</accession>
<evidence type="ECO:0000313" key="4">
    <source>
        <dbReference type="EMBL" id="GAA4947899.1"/>
    </source>
</evidence>
<dbReference type="InterPro" id="IPR036249">
    <property type="entry name" value="Thioredoxin-like_sf"/>
</dbReference>
<dbReference type="Gene3D" id="3.40.30.10">
    <property type="entry name" value="Glutaredoxin"/>
    <property type="match status" value="1"/>
</dbReference>
<dbReference type="InterPro" id="IPR017937">
    <property type="entry name" value="Thioredoxin_CS"/>
</dbReference>
<dbReference type="Proteomes" id="UP001409585">
    <property type="component" value="Unassembled WGS sequence"/>
</dbReference>
<dbReference type="RefSeq" id="WP_345423856.1">
    <property type="nucleotide sequence ID" value="NZ_AP031496.1"/>
</dbReference>
<protein>
    <recommendedName>
        <fullName evidence="3">Thioredoxin domain-containing protein</fullName>
    </recommendedName>
</protein>
<evidence type="ECO:0000256" key="2">
    <source>
        <dbReference type="SAM" id="SignalP"/>
    </source>
</evidence>
<dbReference type="CDD" id="cd02947">
    <property type="entry name" value="TRX_family"/>
    <property type="match status" value="1"/>
</dbReference>
<proteinExistence type="predicted"/>
<keyword evidence="5" id="KW-1185">Reference proteome</keyword>
<evidence type="ECO:0000256" key="1">
    <source>
        <dbReference type="ARBA" id="ARBA00023284"/>
    </source>
</evidence>
<feature type="domain" description="Thioredoxin" evidence="3">
    <location>
        <begin position="14"/>
        <end position="143"/>
    </location>
</feature>
<dbReference type="Pfam" id="PF00085">
    <property type="entry name" value="Thioredoxin"/>
    <property type="match status" value="1"/>
</dbReference>
<dbReference type="InterPro" id="IPR013766">
    <property type="entry name" value="Thioredoxin_domain"/>
</dbReference>
<keyword evidence="2" id="KW-0732">Signal</keyword>
<name>A0AAV3U4Y8_9ALTE</name>